<dbReference type="GeneID" id="93848129"/>
<accession>A0A0C1K509</accession>
<dbReference type="EMBL" id="JWIY01000002">
    <property type="protein sequence ID" value="KIC77861.1"/>
    <property type="molecule type" value="Genomic_DNA"/>
</dbReference>
<protein>
    <submittedName>
        <fullName evidence="1">Membrane protein</fullName>
    </submittedName>
</protein>
<dbReference type="OrthoDB" id="2237227at2"/>
<evidence type="ECO:0000313" key="2">
    <source>
        <dbReference type="Proteomes" id="UP000031339"/>
    </source>
</evidence>
<proteinExistence type="predicted"/>
<dbReference type="STRING" id="862969.SCI_0151"/>
<gene>
    <name evidence="1" type="ORF">RN79_06590</name>
</gene>
<organism evidence="1 2">
    <name type="scientific">Streptococcus constellatus</name>
    <dbReference type="NCBI Taxonomy" id="76860"/>
    <lineage>
        <taxon>Bacteria</taxon>
        <taxon>Bacillati</taxon>
        <taxon>Bacillota</taxon>
        <taxon>Bacilli</taxon>
        <taxon>Lactobacillales</taxon>
        <taxon>Streptococcaceae</taxon>
        <taxon>Streptococcus</taxon>
        <taxon>Streptococcus anginosus group</taxon>
    </lineage>
</organism>
<dbReference type="eggNOG" id="ENOG5030F1R">
    <property type="taxonomic scope" value="Bacteria"/>
</dbReference>
<dbReference type="AlphaFoldDB" id="A0A0C1K509"/>
<dbReference type="RefSeq" id="WP_003071086.1">
    <property type="nucleotide sequence ID" value="NZ_CAJPUH010000012.1"/>
</dbReference>
<reference evidence="1 2" key="1">
    <citation type="submission" date="2014-12" db="EMBL/GenBank/DDBJ databases">
        <title>Partial genome sequence of Streptococcus constellatus KCOM 1650 (= ChDC B144).</title>
        <authorList>
            <person name="Kook J.-K."/>
            <person name="Park S.-N."/>
            <person name="Lim Y.K."/>
            <person name="Jo E."/>
        </authorList>
    </citation>
    <scope>NUCLEOTIDE SEQUENCE [LARGE SCALE GENOMIC DNA]</scope>
    <source>
        <strain evidence="1 2">KCOM 1650</strain>
    </source>
</reference>
<comment type="caution">
    <text evidence="1">The sequence shown here is derived from an EMBL/GenBank/DDBJ whole genome shotgun (WGS) entry which is preliminary data.</text>
</comment>
<dbReference type="Proteomes" id="UP000031339">
    <property type="component" value="Unassembled WGS sequence"/>
</dbReference>
<evidence type="ECO:0000313" key="1">
    <source>
        <dbReference type="EMBL" id="KIC77861.1"/>
    </source>
</evidence>
<sequence length="116" mass="13516">MKMDWFKYTRHILVWLFSTLFFFTIISADYVDVQVATLVACLFAPFLFEPSSIKPKTKWTIDLAIVVTSVFAILFTQTYRIAFTYSEITYLLISLVVLIFVDLVISHKGFTKRIVK</sequence>
<name>A0A0C1K509_STRCV</name>